<evidence type="ECO:0000256" key="1">
    <source>
        <dbReference type="ARBA" id="ARBA00011073"/>
    </source>
</evidence>
<dbReference type="Proteomes" id="UP001446032">
    <property type="component" value="Unassembled WGS sequence"/>
</dbReference>
<dbReference type="InterPro" id="IPR022398">
    <property type="entry name" value="Peptidase_S8_His-AS"/>
</dbReference>
<name>A0ABV1AJE3_9FIRM</name>
<comment type="caution">
    <text evidence="7">The sequence shown here is derived from an EMBL/GenBank/DDBJ whole genome shotgun (WGS) entry which is preliminary data.</text>
</comment>
<dbReference type="InterPro" id="IPR050131">
    <property type="entry name" value="Peptidase_S8_subtilisin-like"/>
</dbReference>
<gene>
    <name evidence="7" type="ORF">WMO75_04690</name>
</gene>
<reference evidence="7 8" key="1">
    <citation type="submission" date="2024-03" db="EMBL/GenBank/DDBJ databases">
        <title>Human intestinal bacterial collection.</title>
        <authorList>
            <person name="Pauvert C."/>
            <person name="Hitch T.C.A."/>
            <person name="Clavel T."/>
        </authorList>
    </citation>
    <scope>NUCLEOTIDE SEQUENCE [LARGE SCALE GENOMIC DNA]</scope>
    <source>
        <strain evidence="7 8">CLA-AA-H95</strain>
    </source>
</reference>
<dbReference type="EMBL" id="JBBMEI010000009">
    <property type="protein sequence ID" value="MEQ2357648.1"/>
    <property type="molecule type" value="Genomic_DNA"/>
</dbReference>
<dbReference type="PANTHER" id="PTHR43806:SF65">
    <property type="entry name" value="SERINE PROTEASE APRX"/>
    <property type="match status" value="1"/>
</dbReference>
<evidence type="ECO:0000256" key="2">
    <source>
        <dbReference type="ARBA" id="ARBA00022670"/>
    </source>
</evidence>
<dbReference type="InterPro" id="IPR000209">
    <property type="entry name" value="Peptidase_S8/S53_dom"/>
</dbReference>
<dbReference type="InterPro" id="IPR036852">
    <property type="entry name" value="Peptidase_S8/S53_dom_sf"/>
</dbReference>
<dbReference type="PRINTS" id="PR00723">
    <property type="entry name" value="SUBTILISIN"/>
</dbReference>
<comment type="similarity">
    <text evidence="1 5">Belongs to the peptidase S8 family.</text>
</comment>
<dbReference type="PROSITE" id="PS00138">
    <property type="entry name" value="SUBTILASE_SER"/>
    <property type="match status" value="1"/>
</dbReference>
<dbReference type="EC" id="3.4.-.-" evidence="7"/>
<dbReference type="PROSITE" id="PS00137">
    <property type="entry name" value="SUBTILASE_HIS"/>
    <property type="match status" value="1"/>
</dbReference>
<protein>
    <submittedName>
        <fullName evidence="7">S8 family peptidase</fullName>
        <ecNumber evidence="7">3.4.-.-</ecNumber>
    </submittedName>
</protein>
<evidence type="ECO:0000256" key="3">
    <source>
        <dbReference type="ARBA" id="ARBA00022801"/>
    </source>
</evidence>
<keyword evidence="2 5" id="KW-0645">Protease</keyword>
<evidence type="ECO:0000256" key="5">
    <source>
        <dbReference type="PROSITE-ProRule" id="PRU01240"/>
    </source>
</evidence>
<feature type="domain" description="Peptidase S8/S53" evidence="6">
    <location>
        <begin position="8"/>
        <end position="268"/>
    </location>
</feature>
<dbReference type="RefSeq" id="WP_022215033.1">
    <property type="nucleotide sequence ID" value="NZ_JBBMEI010000009.1"/>
</dbReference>
<evidence type="ECO:0000313" key="7">
    <source>
        <dbReference type="EMBL" id="MEQ2357648.1"/>
    </source>
</evidence>
<keyword evidence="8" id="KW-1185">Reference proteome</keyword>
<keyword evidence="3 5" id="KW-0378">Hydrolase</keyword>
<evidence type="ECO:0000259" key="6">
    <source>
        <dbReference type="Pfam" id="PF00082"/>
    </source>
</evidence>
<feature type="active site" description="Charge relay system" evidence="5">
    <location>
        <position position="49"/>
    </location>
</feature>
<dbReference type="GO" id="GO:0016787">
    <property type="term" value="F:hydrolase activity"/>
    <property type="evidence" value="ECO:0007669"/>
    <property type="project" value="UniProtKB-KW"/>
</dbReference>
<dbReference type="CDD" id="cd07487">
    <property type="entry name" value="Peptidases_S8_1"/>
    <property type="match status" value="1"/>
</dbReference>
<feature type="active site" description="Charge relay system" evidence="5">
    <location>
        <position position="222"/>
    </location>
</feature>
<dbReference type="Gene3D" id="3.40.50.200">
    <property type="entry name" value="Peptidase S8/S53 domain"/>
    <property type="match status" value="1"/>
</dbReference>
<dbReference type="InterPro" id="IPR015500">
    <property type="entry name" value="Peptidase_S8_subtilisin-rel"/>
</dbReference>
<keyword evidence="4 5" id="KW-0720">Serine protease</keyword>
<dbReference type="InterPro" id="IPR023828">
    <property type="entry name" value="Peptidase_S8_Ser-AS"/>
</dbReference>
<accession>A0ABV1AJE3</accession>
<dbReference type="SUPFAM" id="SSF52743">
    <property type="entry name" value="Subtilisin-like"/>
    <property type="match status" value="1"/>
</dbReference>
<dbReference type="Pfam" id="PF00082">
    <property type="entry name" value="Peptidase_S8"/>
    <property type="match status" value="1"/>
</dbReference>
<feature type="active site" description="Charge relay system" evidence="5">
    <location>
        <position position="17"/>
    </location>
</feature>
<dbReference type="PROSITE" id="PS51892">
    <property type="entry name" value="SUBTILASE"/>
    <property type="match status" value="1"/>
</dbReference>
<proteinExistence type="inferred from homology"/>
<evidence type="ECO:0000313" key="8">
    <source>
        <dbReference type="Proteomes" id="UP001446032"/>
    </source>
</evidence>
<evidence type="ECO:0000256" key="4">
    <source>
        <dbReference type="ARBA" id="ARBA00022825"/>
    </source>
</evidence>
<dbReference type="PANTHER" id="PTHR43806">
    <property type="entry name" value="PEPTIDASE S8"/>
    <property type="match status" value="1"/>
</dbReference>
<organism evidence="7 8">
    <name type="scientific">Blautia intestinihominis</name>
    <dbReference type="NCBI Taxonomy" id="3133152"/>
    <lineage>
        <taxon>Bacteria</taxon>
        <taxon>Bacillati</taxon>
        <taxon>Bacillota</taxon>
        <taxon>Clostridia</taxon>
        <taxon>Lachnospirales</taxon>
        <taxon>Lachnospiraceae</taxon>
        <taxon>Blautia</taxon>
    </lineage>
</organism>
<sequence length="278" mass="29657">MKQSAYTGKGVGVALFDTGIYPHMDFGDRIYAFADFISYRKLPYDDNGHGTCVAGILGGSGAASMGKYKGMAPGCSLIGLKVLDRFGNGNKEDILAAFQWLMNHREEYRIRVVNISVGTTYRTRNDKDVLVRGVEQLWDQGLVVVAAAGNQGPEPGSITAPGCSKKVITVGSSDMLMGKEGISGRGPTFECVCKPDLVAPGRRIMSCAAGAGNTYGMKSGTSMSTPMISGAAALALEKDPMLTNVDIKMMLRDSADDLGLPKNQQGWGKFNCKKFLSL</sequence>